<comment type="subcellular location">
    <subcellularLocation>
        <location evidence="1">Cell membrane</location>
        <topology evidence="1">Multi-pass membrane protein</topology>
    </subcellularLocation>
</comment>
<evidence type="ECO:0000256" key="3">
    <source>
        <dbReference type="ARBA" id="ARBA00022449"/>
    </source>
</evidence>
<feature type="transmembrane region" description="Helical" evidence="10">
    <location>
        <begin position="253"/>
        <end position="272"/>
    </location>
</feature>
<dbReference type="OrthoDB" id="9762978at2"/>
<dbReference type="Pfam" id="PF03553">
    <property type="entry name" value="Na_H_antiporter"/>
    <property type="match status" value="1"/>
</dbReference>
<evidence type="ECO:0000256" key="6">
    <source>
        <dbReference type="ARBA" id="ARBA00022989"/>
    </source>
</evidence>
<keyword evidence="5 10" id="KW-0812">Transmembrane</keyword>
<accession>A0A4S1WJK5</accession>
<evidence type="ECO:0000256" key="10">
    <source>
        <dbReference type="SAM" id="Phobius"/>
    </source>
</evidence>
<feature type="compositionally biased region" description="Pro residues" evidence="9">
    <location>
        <begin position="504"/>
        <end position="513"/>
    </location>
</feature>
<keyword evidence="6 10" id="KW-1133">Transmembrane helix</keyword>
<evidence type="ECO:0000313" key="12">
    <source>
        <dbReference type="EMBL" id="TGX42525.1"/>
    </source>
</evidence>
<dbReference type="GO" id="GO:0015297">
    <property type="term" value="F:antiporter activity"/>
    <property type="evidence" value="ECO:0007669"/>
    <property type="project" value="UniProtKB-KW"/>
</dbReference>
<dbReference type="InterPro" id="IPR052180">
    <property type="entry name" value="NhaC_Na-H+_Antiporter"/>
</dbReference>
<feature type="transmembrane region" description="Helical" evidence="10">
    <location>
        <begin position="386"/>
        <end position="403"/>
    </location>
</feature>
<keyword evidence="13" id="KW-1185">Reference proteome</keyword>
<evidence type="ECO:0000256" key="7">
    <source>
        <dbReference type="ARBA" id="ARBA00023136"/>
    </source>
</evidence>
<keyword evidence="4" id="KW-1003">Cell membrane</keyword>
<feature type="transmembrane region" description="Helical" evidence="10">
    <location>
        <begin position="127"/>
        <end position="144"/>
    </location>
</feature>
<comment type="similarity">
    <text evidence="8">Belongs to the NhaC Na(+)/H(+) (TC 2.A.35) antiporter family.</text>
</comment>
<keyword evidence="7 10" id="KW-0472">Membrane</keyword>
<protein>
    <submittedName>
        <fullName evidence="12">Na+/H+ antiporter NhaC</fullName>
    </submittedName>
</protein>
<name>A0A4S1WJK5_9SPHN</name>
<dbReference type="PANTHER" id="PTHR33451">
    <property type="entry name" value="MALATE-2H(+)/NA(+)-LACTATE ANTIPORTER"/>
    <property type="match status" value="1"/>
</dbReference>
<dbReference type="PANTHER" id="PTHR33451:SF3">
    <property type="entry name" value="MALATE-2H(+)_NA(+)-LACTATE ANTIPORTER"/>
    <property type="match status" value="1"/>
</dbReference>
<feature type="transmembrane region" description="Helical" evidence="10">
    <location>
        <begin position="465"/>
        <end position="485"/>
    </location>
</feature>
<gene>
    <name evidence="12" type="ORF">E5A74_11870</name>
</gene>
<dbReference type="Proteomes" id="UP000309848">
    <property type="component" value="Unassembled WGS sequence"/>
</dbReference>
<evidence type="ECO:0000256" key="4">
    <source>
        <dbReference type="ARBA" id="ARBA00022475"/>
    </source>
</evidence>
<keyword evidence="3" id="KW-0050">Antiport</keyword>
<feature type="transmembrane region" description="Helical" evidence="10">
    <location>
        <begin position="212"/>
        <end position="232"/>
    </location>
</feature>
<evidence type="ECO:0000256" key="1">
    <source>
        <dbReference type="ARBA" id="ARBA00004651"/>
    </source>
</evidence>
<reference evidence="12 13" key="1">
    <citation type="submission" date="2019-04" db="EMBL/GenBank/DDBJ databases">
        <title>Sphingomonas psychrotolerans sp. nov., isolated from soil in the Tianshan Mountains, Xinjiang, China.</title>
        <authorList>
            <person name="Luo Y."/>
            <person name="Sheng H."/>
        </authorList>
    </citation>
    <scope>NUCLEOTIDE SEQUENCE [LARGE SCALE GENOMIC DNA]</scope>
    <source>
        <strain evidence="12 13">KIS18-15</strain>
    </source>
</reference>
<feature type="domain" description="Na+/H+ antiporter NhaC-like C-terminal" evidence="11">
    <location>
        <begin position="179"/>
        <end position="488"/>
    </location>
</feature>
<evidence type="ECO:0000259" key="11">
    <source>
        <dbReference type="Pfam" id="PF03553"/>
    </source>
</evidence>
<dbReference type="GO" id="GO:0005886">
    <property type="term" value="C:plasma membrane"/>
    <property type="evidence" value="ECO:0007669"/>
    <property type="project" value="UniProtKB-SubCell"/>
</dbReference>
<organism evidence="12 13">
    <name type="scientific">Sphingomonas naasensis</name>
    <dbReference type="NCBI Taxonomy" id="1344951"/>
    <lineage>
        <taxon>Bacteria</taxon>
        <taxon>Pseudomonadati</taxon>
        <taxon>Pseudomonadota</taxon>
        <taxon>Alphaproteobacteria</taxon>
        <taxon>Sphingomonadales</taxon>
        <taxon>Sphingomonadaceae</taxon>
        <taxon>Sphingomonas</taxon>
    </lineage>
</organism>
<comment type="caution">
    <text evidence="12">The sequence shown here is derived from an EMBL/GenBank/DDBJ whole genome shotgun (WGS) entry which is preliminary data.</text>
</comment>
<feature type="transmembrane region" description="Helical" evidence="10">
    <location>
        <begin position="82"/>
        <end position="107"/>
    </location>
</feature>
<feature type="transmembrane region" description="Helical" evidence="10">
    <location>
        <begin position="53"/>
        <end position="70"/>
    </location>
</feature>
<feature type="transmembrane region" description="Helical" evidence="10">
    <location>
        <begin position="156"/>
        <end position="177"/>
    </location>
</feature>
<evidence type="ECO:0000256" key="9">
    <source>
        <dbReference type="SAM" id="MobiDB-lite"/>
    </source>
</evidence>
<feature type="transmembrane region" description="Helical" evidence="10">
    <location>
        <begin position="347"/>
        <end position="365"/>
    </location>
</feature>
<feature type="transmembrane region" description="Helical" evidence="10">
    <location>
        <begin position="278"/>
        <end position="295"/>
    </location>
</feature>
<evidence type="ECO:0000256" key="2">
    <source>
        <dbReference type="ARBA" id="ARBA00022448"/>
    </source>
</evidence>
<keyword evidence="2" id="KW-0813">Transport</keyword>
<evidence type="ECO:0000313" key="13">
    <source>
        <dbReference type="Proteomes" id="UP000309848"/>
    </source>
</evidence>
<feature type="transmembrane region" description="Helical" evidence="10">
    <location>
        <begin position="23"/>
        <end position="47"/>
    </location>
</feature>
<dbReference type="InterPro" id="IPR018461">
    <property type="entry name" value="Na/H_Antiport_NhaC-like_C"/>
</dbReference>
<dbReference type="AlphaFoldDB" id="A0A4S1WJK5"/>
<evidence type="ECO:0000256" key="5">
    <source>
        <dbReference type="ARBA" id="ARBA00022692"/>
    </source>
</evidence>
<sequence>MAPGKGRMSEPVRQSPPPIRPPSWFDAIAPLILLAAMIMSSVALFGLDAINGPIQLGLLLAAMVTAFILMKNGHSWEAIAEAGARGVASVVGAIFILFAVGALIGAWNMAGTIPTLVYYGMHVIHPNWFYFAALLVCGIISMGIGSSWTTAGTMGVGLVGLATLVGVSPVITAGAVISGCYVGEKLSPLSETAILSAQLTGTDIYSHLRQQAWSSIPALIFAILMFAMLGLTDGTEGLDKNVITSELSALDRLFWITPFNLLPLLLLVILSLRKTPASIAIMLSALLAAALAPFTQPEAMLRFVAESHVAGPLVFVKAGWLALANGFEANSGIPMVDGLLSRGGMDSMLLTIWLILGALVFGTLLDEFGLLAKLIAPVLLRARSTGSLIATVVGSALGLNLVSGDQYVAVVLPARMFREEFEARGLASTNLSRAVCDAGSVTSPLIPWNSCGAYMAVVLGVPTMLYLPWCFFNLASPLVTLALGYTGFRILRTAPATALSTAAPAPPFSPAPAAPSSTGTAPPAPDR</sequence>
<proteinExistence type="inferred from homology"/>
<dbReference type="EMBL" id="SRXU01000004">
    <property type="protein sequence ID" value="TGX42525.1"/>
    <property type="molecule type" value="Genomic_DNA"/>
</dbReference>
<feature type="region of interest" description="Disordered" evidence="9">
    <location>
        <begin position="503"/>
        <end position="527"/>
    </location>
</feature>
<evidence type="ECO:0000256" key="8">
    <source>
        <dbReference type="ARBA" id="ARBA00038435"/>
    </source>
</evidence>